<dbReference type="Pfam" id="PF03704">
    <property type="entry name" value="BTAD"/>
    <property type="match status" value="1"/>
</dbReference>
<dbReference type="InterPro" id="IPR027417">
    <property type="entry name" value="P-loop_NTPase"/>
</dbReference>
<keyword evidence="3" id="KW-1185">Reference proteome</keyword>
<dbReference type="InterPro" id="IPR051677">
    <property type="entry name" value="AfsR-DnrI-RedD_regulator"/>
</dbReference>
<evidence type="ECO:0000259" key="1">
    <source>
        <dbReference type="SMART" id="SM01043"/>
    </source>
</evidence>
<accession>A0A918FGP7</accession>
<comment type="caution">
    <text evidence="2">The sequence shown here is derived from an EMBL/GenBank/DDBJ whole genome shotgun (WGS) entry which is preliminary data.</text>
</comment>
<dbReference type="InterPro" id="IPR036388">
    <property type="entry name" value="WH-like_DNA-bd_sf"/>
</dbReference>
<protein>
    <recommendedName>
        <fullName evidence="1">Bacterial transcriptional activator domain-containing protein</fullName>
    </recommendedName>
</protein>
<dbReference type="EMBL" id="BMQL01000074">
    <property type="protein sequence ID" value="GGR36631.1"/>
    <property type="molecule type" value="Genomic_DNA"/>
</dbReference>
<evidence type="ECO:0000313" key="3">
    <source>
        <dbReference type="Proteomes" id="UP000603865"/>
    </source>
</evidence>
<dbReference type="SUPFAM" id="SSF48452">
    <property type="entry name" value="TPR-like"/>
    <property type="match status" value="3"/>
</dbReference>
<organism evidence="2 3">
    <name type="scientific">Deinococcus ruber</name>
    <dbReference type="NCBI Taxonomy" id="1848197"/>
    <lineage>
        <taxon>Bacteria</taxon>
        <taxon>Thermotogati</taxon>
        <taxon>Deinococcota</taxon>
        <taxon>Deinococci</taxon>
        <taxon>Deinococcales</taxon>
        <taxon>Deinococcaceae</taxon>
        <taxon>Deinococcus</taxon>
    </lineage>
</organism>
<dbReference type="Proteomes" id="UP000603865">
    <property type="component" value="Unassembled WGS sequence"/>
</dbReference>
<proteinExistence type="predicted"/>
<dbReference type="RefSeq" id="WP_189093531.1">
    <property type="nucleotide sequence ID" value="NZ_BMQL01000074.1"/>
</dbReference>
<dbReference type="InterPro" id="IPR011990">
    <property type="entry name" value="TPR-like_helical_dom_sf"/>
</dbReference>
<dbReference type="Gene3D" id="1.10.10.10">
    <property type="entry name" value="Winged helix-like DNA-binding domain superfamily/Winged helix DNA-binding domain"/>
    <property type="match status" value="1"/>
</dbReference>
<name>A0A918FGP7_9DEIO</name>
<reference evidence="2" key="2">
    <citation type="submission" date="2020-09" db="EMBL/GenBank/DDBJ databases">
        <authorList>
            <person name="Sun Q."/>
            <person name="Ohkuma M."/>
        </authorList>
    </citation>
    <scope>NUCLEOTIDE SEQUENCE</scope>
    <source>
        <strain evidence="2">JCM 31311</strain>
    </source>
</reference>
<gene>
    <name evidence="2" type="ORF">GCM10008957_52860</name>
</gene>
<dbReference type="SUPFAM" id="SSF52540">
    <property type="entry name" value="P-loop containing nucleoside triphosphate hydrolases"/>
    <property type="match status" value="1"/>
</dbReference>
<dbReference type="InterPro" id="IPR005158">
    <property type="entry name" value="BTAD"/>
</dbReference>
<reference evidence="2" key="1">
    <citation type="journal article" date="2014" name="Int. J. Syst. Evol. Microbiol.">
        <title>Complete genome sequence of Corynebacterium casei LMG S-19264T (=DSM 44701T), isolated from a smear-ripened cheese.</title>
        <authorList>
            <consortium name="US DOE Joint Genome Institute (JGI-PGF)"/>
            <person name="Walter F."/>
            <person name="Albersmeier A."/>
            <person name="Kalinowski J."/>
            <person name="Ruckert C."/>
        </authorList>
    </citation>
    <scope>NUCLEOTIDE SEQUENCE</scope>
    <source>
        <strain evidence="2">JCM 31311</strain>
    </source>
</reference>
<dbReference type="Pfam" id="PF13191">
    <property type="entry name" value="AAA_16"/>
    <property type="match status" value="1"/>
</dbReference>
<dbReference type="InterPro" id="IPR041664">
    <property type="entry name" value="AAA_16"/>
</dbReference>
<dbReference type="PANTHER" id="PTHR35807">
    <property type="entry name" value="TRANSCRIPTIONAL REGULATOR REDD-RELATED"/>
    <property type="match status" value="1"/>
</dbReference>
<dbReference type="AlphaFoldDB" id="A0A918FGP7"/>
<dbReference type="Gene3D" id="3.40.50.300">
    <property type="entry name" value="P-loop containing nucleotide triphosphate hydrolases"/>
    <property type="match status" value="1"/>
</dbReference>
<dbReference type="SMART" id="SM01043">
    <property type="entry name" value="BTAD"/>
    <property type="match status" value="1"/>
</dbReference>
<sequence>MPTSSWHLSLLGVPQLRSPANQVIRCDGKPMALLALLSLEGRISRVRLADLLWPGVSETTGRNNLVNLLRRLRQKLGTEVWISGDSLALSPEVEVDVLRLLANGSEQAPPGTGRLLEGYDWPDLPDFFDWLLAWRARLDALWIRQTMKLSAHLEAQQRYSGALEAARHALTFDPLSEEVHRSVMRLLYLGGDPAAAQQAYEACCAVLHTHLKTEPMPQTRELMNRIRQGLLTSSDGAGQTRPLSAPPPKLRATRLIGREHEWARMEQAWTQGQTIFLVGEAGSGKSRLAAEFVARKGEGLLFEGRPGDITVPFASATRVMRRVLSGLNVDLLPGELRDRLARLLPEVQAGPSATNAGVPAPAPATPQQERAQLQDALQTLLVRGLSNKVALIADDLQYSDDASIEVCLELAAMNVLGNVPGDRSAARPTIVCYRPAELASTHRAALAQLVKSGDAVQIEIVPLSEVQVRELLGGLPVPNVQALVEPIMHLSGGNPMHVLEAARHLIERRDGGAQAGLPPRLELLMTMRLERLPAVALSVARAASVLQHDFTPEQVAEMLDLPLLETAAAWDELTRAELVAGERFSHDLVAEVILGHIPVVVKRLLHRAAARTLAGAGAAPARVARQWLDGGEQLSAAPWLLQAVSAAQRLFRHREAVGFAAQAAQILEAAGRREEAYDAWIQRAHLLADLEDQDTEQIRAVQDLHRTAVSVSQQAQAYLLEARLHFKSGDASSMVRASEQGLTLARSQPNVHLEGELQEVLGMALLVARQPIRSAAAWTRLLELGQMLTDERFQASAQEGLGYLLSFTQPASAPWHYEQAEQGFVTLGDPARAATSAQKASLLAFQHGNIPSAIQILLRAQGYVAPLEGHNVTKLLLAESLSRAWLAQEEYTLALDTLDQAEETHGLPSLSRSGAVALHRALILTRLGATEQARQLLEPLLNSTQFPNNMKLQLKLTWGNVLRMLGQTREAHLVCEQALALLATQDQAHSRVRLALLQSLLAPLHCRDEILSSALRICRQHKFRALEAAVQVRLCASALECGHAPTELPDALPDATEVGPEELWSVRLINLRRENADAAHLLAMEERARAWLETVSRRVPSTYLAHFIHTRGRFLAE</sequence>
<dbReference type="Gene3D" id="1.25.40.10">
    <property type="entry name" value="Tetratricopeptide repeat domain"/>
    <property type="match status" value="2"/>
</dbReference>
<evidence type="ECO:0000313" key="2">
    <source>
        <dbReference type="EMBL" id="GGR36631.1"/>
    </source>
</evidence>
<feature type="domain" description="Bacterial transcriptional activator" evidence="1">
    <location>
        <begin position="95"/>
        <end position="227"/>
    </location>
</feature>